<dbReference type="EMBL" id="CAJZBQ010000058">
    <property type="protein sequence ID" value="CAG9334670.1"/>
    <property type="molecule type" value="Genomic_DNA"/>
</dbReference>
<feature type="transmembrane region" description="Helical" evidence="1">
    <location>
        <begin position="85"/>
        <end position="107"/>
    </location>
</feature>
<evidence type="ECO:0000313" key="3">
    <source>
        <dbReference type="Proteomes" id="UP001162131"/>
    </source>
</evidence>
<feature type="transmembrane region" description="Helical" evidence="1">
    <location>
        <begin position="113"/>
        <end position="132"/>
    </location>
</feature>
<evidence type="ECO:0000313" key="2">
    <source>
        <dbReference type="EMBL" id="CAG9334670.1"/>
    </source>
</evidence>
<reference evidence="2" key="1">
    <citation type="submission" date="2021-09" db="EMBL/GenBank/DDBJ databases">
        <authorList>
            <consortium name="AG Swart"/>
            <person name="Singh M."/>
            <person name="Singh A."/>
            <person name="Seah K."/>
            <person name="Emmerich C."/>
        </authorList>
    </citation>
    <scope>NUCLEOTIDE SEQUENCE</scope>
    <source>
        <strain evidence="2">ATCC30299</strain>
    </source>
</reference>
<name>A0AAU9K6K7_9CILI</name>
<keyword evidence="1" id="KW-0812">Transmembrane</keyword>
<keyword evidence="1" id="KW-1133">Transmembrane helix</keyword>
<gene>
    <name evidence="2" type="ORF">BSTOLATCC_MIC61277</name>
</gene>
<evidence type="ECO:0000256" key="1">
    <source>
        <dbReference type="SAM" id="Phobius"/>
    </source>
</evidence>
<organism evidence="2 3">
    <name type="scientific">Blepharisma stoltei</name>
    <dbReference type="NCBI Taxonomy" id="1481888"/>
    <lineage>
        <taxon>Eukaryota</taxon>
        <taxon>Sar</taxon>
        <taxon>Alveolata</taxon>
        <taxon>Ciliophora</taxon>
        <taxon>Postciliodesmatophora</taxon>
        <taxon>Heterotrichea</taxon>
        <taxon>Heterotrichida</taxon>
        <taxon>Blepharismidae</taxon>
        <taxon>Blepharisma</taxon>
    </lineage>
</organism>
<dbReference type="AlphaFoldDB" id="A0AAU9K6K7"/>
<proteinExistence type="predicted"/>
<protein>
    <submittedName>
        <fullName evidence="2">Uncharacterized protein</fullName>
    </submittedName>
</protein>
<keyword evidence="1" id="KW-0472">Membrane</keyword>
<sequence>MSLLEEAAKFNRAQAFRLIDDYNTNLNFSDFSLFYLDKPEDVKRWKWTILSSPDLELETKLNLATYVDEQYSTTKGLRFAFKQTLINTAFSYGAIAFTVTLMLSVYVSESIKALFYCPVSLMIFIIGILYNYN</sequence>
<comment type="caution">
    <text evidence="2">The sequence shown here is derived from an EMBL/GenBank/DDBJ whole genome shotgun (WGS) entry which is preliminary data.</text>
</comment>
<keyword evidence="3" id="KW-1185">Reference proteome</keyword>
<dbReference type="Proteomes" id="UP001162131">
    <property type="component" value="Unassembled WGS sequence"/>
</dbReference>
<accession>A0AAU9K6K7</accession>